<sequence>MSISMQKPVTTFELIEFNPVRDARGKEAAKIRVIEDGEAQGFLWMSEEDLRANIRDVGPSDALSEALRAYGEKL</sequence>
<evidence type="ECO:0000313" key="1">
    <source>
        <dbReference type="EMBL" id="RRV08756.1"/>
    </source>
</evidence>
<reference evidence="1 2" key="1">
    <citation type="submission" date="2018-10" db="EMBL/GenBank/DDBJ databases">
        <title>Transmission dynamics of multidrug resistant bacteria on intensive care unit surfaces.</title>
        <authorList>
            <person name="D'Souza A.W."/>
            <person name="Potter R.F."/>
            <person name="Wallace M."/>
            <person name="Shupe A."/>
            <person name="Patel S."/>
            <person name="Sun S."/>
            <person name="Gul D."/>
            <person name="Kwon J.H."/>
            <person name="Andleeb S."/>
            <person name="Burnham C.-A.D."/>
            <person name="Dantas G."/>
        </authorList>
    </citation>
    <scope>NUCLEOTIDE SEQUENCE [LARGE SCALE GENOMIC DNA]</scope>
    <source>
        <strain evidence="1 2">PX_177</strain>
    </source>
</reference>
<dbReference type="RefSeq" id="WP_125877918.1">
    <property type="nucleotide sequence ID" value="NZ_RHQL01000010.1"/>
</dbReference>
<dbReference type="AlphaFoldDB" id="A0A427DYA0"/>
<name>A0A427DYA0_9GAMM</name>
<accession>A0A427DYA0</accession>
<evidence type="ECO:0000313" key="2">
    <source>
        <dbReference type="Proteomes" id="UP000276506"/>
    </source>
</evidence>
<dbReference type="Proteomes" id="UP000276506">
    <property type="component" value="Unassembled WGS sequence"/>
</dbReference>
<comment type="caution">
    <text evidence="1">The sequence shown here is derived from an EMBL/GenBank/DDBJ whole genome shotgun (WGS) entry which is preliminary data.</text>
</comment>
<proteinExistence type="predicted"/>
<gene>
    <name evidence="1" type="ORF">EGJ28_15905</name>
</gene>
<dbReference type="EMBL" id="RHQL01000010">
    <property type="protein sequence ID" value="RRV08756.1"/>
    <property type="molecule type" value="Genomic_DNA"/>
</dbReference>
<organism evidence="1 2">
    <name type="scientific">Stutzerimonas xanthomarina</name>
    <dbReference type="NCBI Taxonomy" id="271420"/>
    <lineage>
        <taxon>Bacteria</taxon>
        <taxon>Pseudomonadati</taxon>
        <taxon>Pseudomonadota</taxon>
        <taxon>Gammaproteobacteria</taxon>
        <taxon>Pseudomonadales</taxon>
        <taxon>Pseudomonadaceae</taxon>
        <taxon>Stutzerimonas</taxon>
    </lineage>
</organism>
<protein>
    <submittedName>
        <fullName evidence="1">Uncharacterized protein</fullName>
    </submittedName>
</protein>